<dbReference type="Gene3D" id="1.10.10.10">
    <property type="entry name" value="Winged helix-like DNA-binding domain superfamily/Winged helix DNA-binding domain"/>
    <property type="match status" value="1"/>
</dbReference>
<dbReference type="GO" id="GO:0000976">
    <property type="term" value="F:transcription cis-regulatory region binding"/>
    <property type="evidence" value="ECO:0007669"/>
    <property type="project" value="TreeGrafter"/>
</dbReference>
<reference evidence="6 7" key="1">
    <citation type="submission" date="2018-07" db="EMBL/GenBank/DDBJ databases">
        <title>Genomic Encyclopedia of Type Strains, Phase IV (KMG-IV): sequencing the most valuable type-strain genomes for metagenomic binning, comparative biology and taxonomic classification.</title>
        <authorList>
            <person name="Goeker M."/>
        </authorList>
    </citation>
    <scope>NUCLEOTIDE SEQUENCE [LARGE SCALE GENOMIC DNA]</scope>
    <source>
        <strain evidence="6 7">DSM 16500</strain>
    </source>
</reference>
<feature type="domain" description="HTH lysR-type" evidence="5">
    <location>
        <begin position="1"/>
        <end position="41"/>
    </location>
</feature>
<dbReference type="InterPro" id="IPR000847">
    <property type="entry name" value="LysR_HTH_N"/>
</dbReference>
<dbReference type="EMBL" id="QQAX01000025">
    <property type="protein sequence ID" value="RDI39977.1"/>
    <property type="molecule type" value="Genomic_DNA"/>
</dbReference>
<evidence type="ECO:0000313" key="7">
    <source>
        <dbReference type="Proteomes" id="UP000254720"/>
    </source>
</evidence>
<accession>A0A370G884</accession>
<gene>
    <name evidence="6" type="ORF">C8D86_12538</name>
</gene>
<dbReference type="Proteomes" id="UP000254720">
    <property type="component" value="Unassembled WGS sequence"/>
</dbReference>
<evidence type="ECO:0000256" key="2">
    <source>
        <dbReference type="ARBA" id="ARBA00023015"/>
    </source>
</evidence>
<comment type="caution">
    <text evidence="6">The sequence shown here is derived from an EMBL/GenBank/DDBJ whole genome shotgun (WGS) entry which is preliminary data.</text>
</comment>
<dbReference type="PROSITE" id="PS50931">
    <property type="entry name" value="HTH_LYSR"/>
    <property type="match status" value="1"/>
</dbReference>
<dbReference type="InterPro" id="IPR036388">
    <property type="entry name" value="WH-like_DNA-bd_sf"/>
</dbReference>
<keyword evidence="3 6" id="KW-0238">DNA-binding</keyword>
<dbReference type="InterPro" id="IPR036390">
    <property type="entry name" value="WH_DNA-bd_sf"/>
</dbReference>
<dbReference type="SUPFAM" id="SSF53850">
    <property type="entry name" value="Periplasmic binding protein-like II"/>
    <property type="match status" value="1"/>
</dbReference>
<evidence type="ECO:0000256" key="4">
    <source>
        <dbReference type="ARBA" id="ARBA00023163"/>
    </source>
</evidence>
<sequence>MTKAAKLLHITHSALSKSMKVLQEELCCALLRPSGRGLALTDEGLRIYPLAKEFLKQEELFFKIKKSREPTSIRIGTVEIFLLTIIEQFKFVELGQTTMTLLDLDPGNIEQMIVNRQLDYGITYAPFPMSGVEITEIGDFYLKCYHLHGTFKGLNISEIPFVVPAQGLSNNPLGIRERDGWIESIYPRNKKYSVNLLATAIELTLQGQCAIYLPDFVANKINAQHGSDNQLVEYPLPKLHKNKQTAFLLRHKDKEESSEFKKLYKAIKKTITASSGHSKRNRAASY</sequence>
<dbReference type="PANTHER" id="PTHR30126">
    <property type="entry name" value="HTH-TYPE TRANSCRIPTIONAL REGULATOR"/>
    <property type="match status" value="1"/>
</dbReference>
<name>A0A370G884_9COXI</name>
<proteinExistence type="inferred from homology"/>
<dbReference type="AlphaFoldDB" id="A0A370G884"/>
<keyword evidence="7" id="KW-1185">Reference proteome</keyword>
<organism evidence="6 7">
    <name type="scientific">Aquicella lusitana</name>
    <dbReference type="NCBI Taxonomy" id="254246"/>
    <lineage>
        <taxon>Bacteria</taxon>
        <taxon>Pseudomonadati</taxon>
        <taxon>Pseudomonadota</taxon>
        <taxon>Gammaproteobacteria</taxon>
        <taxon>Legionellales</taxon>
        <taxon>Coxiellaceae</taxon>
        <taxon>Aquicella</taxon>
    </lineage>
</organism>
<dbReference type="GO" id="GO:0003700">
    <property type="term" value="F:DNA-binding transcription factor activity"/>
    <property type="evidence" value="ECO:0007669"/>
    <property type="project" value="InterPro"/>
</dbReference>
<dbReference type="PANTHER" id="PTHR30126:SF40">
    <property type="entry name" value="HTH-TYPE TRANSCRIPTIONAL REGULATOR GLTR"/>
    <property type="match status" value="1"/>
</dbReference>
<dbReference type="SUPFAM" id="SSF46785">
    <property type="entry name" value="Winged helix' DNA-binding domain"/>
    <property type="match status" value="1"/>
</dbReference>
<dbReference type="Pfam" id="PF00126">
    <property type="entry name" value="HTH_1"/>
    <property type="match status" value="1"/>
</dbReference>
<evidence type="ECO:0000259" key="5">
    <source>
        <dbReference type="PROSITE" id="PS50931"/>
    </source>
</evidence>
<keyword evidence="4" id="KW-0804">Transcription</keyword>
<evidence type="ECO:0000256" key="1">
    <source>
        <dbReference type="ARBA" id="ARBA00009437"/>
    </source>
</evidence>
<evidence type="ECO:0000313" key="6">
    <source>
        <dbReference type="EMBL" id="RDI39977.1"/>
    </source>
</evidence>
<protein>
    <submittedName>
        <fullName evidence="6">DNA-binding transcriptional LysR family regulator</fullName>
    </submittedName>
</protein>
<comment type="similarity">
    <text evidence="1">Belongs to the LysR transcriptional regulatory family.</text>
</comment>
<keyword evidence="2" id="KW-0805">Transcription regulation</keyword>
<evidence type="ECO:0000256" key="3">
    <source>
        <dbReference type="ARBA" id="ARBA00023125"/>
    </source>
</evidence>